<keyword evidence="1" id="KW-1133">Transmembrane helix</keyword>
<dbReference type="AlphaFoldDB" id="A0A1G2I297"/>
<dbReference type="Proteomes" id="UP000178820">
    <property type="component" value="Unassembled WGS sequence"/>
</dbReference>
<keyword evidence="1" id="KW-0472">Membrane</keyword>
<dbReference type="Pfam" id="PF01544">
    <property type="entry name" value="CorA"/>
    <property type="match status" value="1"/>
</dbReference>
<protein>
    <recommendedName>
        <fullName evidence="4">Magnesium transporter CorA</fullName>
    </recommendedName>
</protein>
<proteinExistence type="predicted"/>
<comment type="caution">
    <text evidence="2">The sequence shown here is derived from an EMBL/GenBank/DDBJ whole genome shotgun (WGS) entry which is preliminary data.</text>
</comment>
<evidence type="ECO:0008006" key="4">
    <source>
        <dbReference type="Google" id="ProtNLM"/>
    </source>
</evidence>
<accession>A0A1G2I297</accession>
<feature type="transmembrane region" description="Helical" evidence="1">
    <location>
        <begin position="354"/>
        <end position="377"/>
    </location>
</feature>
<feature type="transmembrane region" description="Helical" evidence="1">
    <location>
        <begin position="326"/>
        <end position="348"/>
    </location>
</feature>
<organism evidence="2 3">
    <name type="scientific">Candidatus Staskawiczbacteria bacterium RIFCSPHIGHO2_02_FULL_42_22</name>
    <dbReference type="NCBI Taxonomy" id="1802207"/>
    <lineage>
        <taxon>Bacteria</taxon>
        <taxon>Candidatus Staskawicziibacteriota</taxon>
    </lineage>
</organism>
<gene>
    <name evidence="2" type="ORF">A3D44_02220</name>
</gene>
<dbReference type="EMBL" id="MHOT01000018">
    <property type="protein sequence ID" value="OGZ68789.1"/>
    <property type="molecule type" value="Genomic_DNA"/>
</dbReference>
<evidence type="ECO:0000256" key="1">
    <source>
        <dbReference type="SAM" id="Phobius"/>
    </source>
</evidence>
<dbReference type="InterPro" id="IPR002523">
    <property type="entry name" value="MgTranspt_CorA/ZnTranspt_ZntB"/>
</dbReference>
<dbReference type="GO" id="GO:0016020">
    <property type="term" value="C:membrane"/>
    <property type="evidence" value="ECO:0007669"/>
    <property type="project" value="InterPro"/>
</dbReference>
<sequence length="389" mass="45325">MKIENISLGIWIPRASMHLKEMYHFFSGEKMPIAGLGAQKLAKLRESLGIIKVDFITKAEFDEVHVLCQAIYITISSEGTIILQLRKDDKGDLAFENAAMLEHFFIEKLSPAVNYLFSLGAPLPKELQNIREAYPTIVIVKDAFEQELNQFIKTQKIEIYSRDISEKLDFFFGEKTSIINVKHDAVPKDILLQEMIFLKEFPMQLKNYLAVHRMVWEKVDNIREVKSIAYKDFTRIREQMNGFLKTLSLMKARLAQMEDIIETKKEINNAMSQEGLKDINIHRINNFIGDVKYVKDLWEMTIDYVKDTLNLIESVSRENIQRELSALKFVALIGAITSFFGMNIAFPWEDRWDAIFLSSLAVIGIIIFVSFTFYYFLKIFIYNRKFNMK</sequence>
<reference evidence="2 3" key="1">
    <citation type="journal article" date="2016" name="Nat. Commun.">
        <title>Thousands of microbial genomes shed light on interconnected biogeochemical processes in an aquifer system.</title>
        <authorList>
            <person name="Anantharaman K."/>
            <person name="Brown C.T."/>
            <person name="Hug L.A."/>
            <person name="Sharon I."/>
            <person name="Castelle C.J."/>
            <person name="Probst A.J."/>
            <person name="Thomas B.C."/>
            <person name="Singh A."/>
            <person name="Wilkins M.J."/>
            <person name="Karaoz U."/>
            <person name="Brodie E.L."/>
            <person name="Williams K.H."/>
            <person name="Hubbard S.S."/>
            <person name="Banfield J.F."/>
        </authorList>
    </citation>
    <scope>NUCLEOTIDE SEQUENCE [LARGE SCALE GENOMIC DNA]</scope>
</reference>
<evidence type="ECO:0000313" key="2">
    <source>
        <dbReference type="EMBL" id="OGZ68789.1"/>
    </source>
</evidence>
<keyword evidence="1" id="KW-0812">Transmembrane</keyword>
<name>A0A1G2I297_9BACT</name>
<dbReference type="GO" id="GO:0046873">
    <property type="term" value="F:metal ion transmembrane transporter activity"/>
    <property type="evidence" value="ECO:0007669"/>
    <property type="project" value="InterPro"/>
</dbReference>
<evidence type="ECO:0000313" key="3">
    <source>
        <dbReference type="Proteomes" id="UP000178820"/>
    </source>
</evidence>